<comment type="caution">
    <text evidence="3">The sequence shown here is derived from an EMBL/GenBank/DDBJ whole genome shotgun (WGS) entry which is preliminary data.</text>
</comment>
<keyword evidence="4" id="KW-1185">Reference proteome</keyword>
<dbReference type="Proteomes" id="UP001500713">
    <property type="component" value="Unassembled WGS sequence"/>
</dbReference>
<feature type="region of interest" description="Disordered" evidence="1">
    <location>
        <begin position="47"/>
        <end position="82"/>
    </location>
</feature>
<evidence type="ECO:0000313" key="3">
    <source>
        <dbReference type="EMBL" id="GAA0469648.1"/>
    </source>
</evidence>
<dbReference type="RefSeq" id="WP_229956602.1">
    <property type="nucleotide sequence ID" value="NZ_BAAAEM010000002.1"/>
</dbReference>
<dbReference type="PROSITE" id="PS51257">
    <property type="entry name" value="PROKAR_LIPOPROTEIN"/>
    <property type="match status" value="1"/>
</dbReference>
<name>A0ABN1A7R8_9SPHN</name>
<reference evidence="3 4" key="1">
    <citation type="journal article" date="2019" name="Int. J. Syst. Evol. Microbiol.">
        <title>The Global Catalogue of Microorganisms (GCM) 10K type strain sequencing project: providing services to taxonomists for standard genome sequencing and annotation.</title>
        <authorList>
            <consortium name="The Broad Institute Genomics Platform"/>
            <consortium name="The Broad Institute Genome Sequencing Center for Infectious Disease"/>
            <person name="Wu L."/>
            <person name="Ma J."/>
        </authorList>
    </citation>
    <scope>NUCLEOTIDE SEQUENCE [LARGE SCALE GENOMIC DNA]</scope>
    <source>
        <strain evidence="3 4">JCM 14162</strain>
    </source>
</reference>
<evidence type="ECO:0000256" key="1">
    <source>
        <dbReference type="SAM" id="MobiDB-lite"/>
    </source>
</evidence>
<feature type="chain" id="PRO_5046964175" description="DNA primase" evidence="2">
    <location>
        <begin position="22"/>
        <end position="82"/>
    </location>
</feature>
<proteinExistence type="predicted"/>
<evidence type="ECO:0000313" key="4">
    <source>
        <dbReference type="Proteomes" id="UP001500713"/>
    </source>
</evidence>
<accession>A0ABN1A7R8</accession>
<feature type="compositionally biased region" description="Acidic residues" evidence="1">
    <location>
        <begin position="50"/>
        <end position="82"/>
    </location>
</feature>
<dbReference type="EMBL" id="BAAAEM010000002">
    <property type="protein sequence ID" value="GAA0469648.1"/>
    <property type="molecule type" value="Genomic_DNA"/>
</dbReference>
<evidence type="ECO:0000256" key="2">
    <source>
        <dbReference type="SAM" id="SignalP"/>
    </source>
</evidence>
<feature type="signal peptide" evidence="2">
    <location>
        <begin position="1"/>
        <end position="21"/>
    </location>
</feature>
<evidence type="ECO:0008006" key="5">
    <source>
        <dbReference type="Google" id="ProtNLM"/>
    </source>
</evidence>
<organism evidence="3 4">
    <name type="scientific">Parasphingorhabdus litoris</name>
    <dbReference type="NCBI Taxonomy" id="394733"/>
    <lineage>
        <taxon>Bacteria</taxon>
        <taxon>Pseudomonadati</taxon>
        <taxon>Pseudomonadota</taxon>
        <taxon>Alphaproteobacteria</taxon>
        <taxon>Sphingomonadales</taxon>
        <taxon>Sphingomonadaceae</taxon>
        <taxon>Parasphingorhabdus</taxon>
    </lineage>
</organism>
<protein>
    <recommendedName>
        <fullName evidence="5">DNA primase</fullName>
    </recommendedName>
</protein>
<sequence>MKILIKSASVTVAILSLAACSDDPEVPEAETVTETRMDEVDVLDGTISDDMVDLDEEKTGDESAEDEGSEDGDQEESEDSDE</sequence>
<keyword evidence="2" id="KW-0732">Signal</keyword>
<gene>
    <name evidence="3" type="ORF">GCM10009096_08220</name>
</gene>